<feature type="chain" id="PRO_5014220067" evidence="1">
    <location>
        <begin position="23"/>
        <end position="223"/>
    </location>
</feature>
<proteinExistence type="predicted"/>
<accession>A0A0A0FWW5</accession>
<evidence type="ECO:0000313" key="3">
    <source>
        <dbReference type="EMBL" id="EMM0027619.1"/>
    </source>
</evidence>
<dbReference type="Pfam" id="PF10671">
    <property type="entry name" value="TcpQ"/>
    <property type="match status" value="1"/>
</dbReference>
<reference evidence="4 5" key="1">
    <citation type="submission" date="2018-06" db="EMBL/GenBank/DDBJ databases">
        <authorList>
            <consortium name="Pathogen Informatics"/>
            <person name="Doyle S."/>
        </authorList>
    </citation>
    <scope>NUCLEOTIDE SEQUENCE [LARGE SCALE GENOMIC DNA]</scope>
    <source>
        <strain evidence="4 5">NCTC9081</strain>
    </source>
</reference>
<evidence type="ECO:0000256" key="1">
    <source>
        <dbReference type="SAM" id="SignalP"/>
    </source>
</evidence>
<organism evidence="4 5">
    <name type="scientific">Escherichia coli</name>
    <dbReference type="NCBI Taxonomy" id="562"/>
    <lineage>
        <taxon>Bacteria</taxon>
        <taxon>Pseudomonadati</taxon>
        <taxon>Pseudomonadota</taxon>
        <taxon>Gammaproteobacteria</taxon>
        <taxon>Enterobacterales</taxon>
        <taxon>Enterobacteriaceae</taxon>
        <taxon>Escherichia</taxon>
    </lineage>
</organism>
<sequence>MNILRYLSISIFAFLFSYTATASTQTSSSNNHAEKRAIGTLKFIRADGQRPFGQAMKQLLPTGWRTEIARDVRLPARISWSGNDQWNHVIEKTLPRYSLKATFDTSGKRVLIQQAEKTVKSGLFSAPVTGVKKTETRHIEQGMTLRTGLEKWAAAEPCATGKWKVAWKTPVNYSIDARLVFSGNFMDALNSTFALYQQAEKPLYASVNKNQCVLIITDIPGDS</sequence>
<dbReference type="EMBL" id="UGCV01000008">
    <property type="protein sequence ID" value="STJ20511.1"/>
    <property type="molecule type" value="Genomic_DNA"/>
</dbReference>
<feature type="domain" description="Toxin co-regulated pilus biosynthesis protein Q C-terminal" evidence="2">
    <location>
        <begin position="139"/>
        <end position="218"/>
    </location>
</feature>
<gene>
    <name evidence="4" type="ORF">NCTC9081_06095</name>
    <name evidence="3" type="ORF">P6223_004277</name>
</gene>
<dbReference type="InterPro" id="IPR018927">
    <property type="entry name" value="Pilus_synth_Q_C"/>
</dbReference>
<name>A0A0A0FWW5_ECOLX</name>
<reference evidence="3" key="2">
    <citation type="submission" date="2024-02" db="EMBL/GenBank/DDBJ databases">
        <authorList>
            <consortium name="Clinical and Environmental Microbiology Branch: Whole genome sequencing antimicrobial resistance pathogens in the healthcare setting"/>
        </authorList>
    </citation>
    <scope>NUCLEOTIDE SEQUENCE</scope>
    <source>
        <strain evidence="3">2023CK-00345</strain>
    </source>
</reference>
<protein>
    <submittedName>
        <fullName evidence="3">Toxin co-regulated pilus biosynthesis Q family protein</fullName>
    </submittedName>
    <submittedName>
        <fullName evidence="4">Toxin co-regulated pilus biosynthesis protein Q</fullName>
    </submittedName>
</protein>
<dbReference type="RefSeq" id="WP_021544243.1">
    <property type="nucleotide sequence ID" value="NZ_BFTG01000020.1"/>
</dbReference>
<evidence type="ECO:0000313" key="5">
    <source>
        <dbReference type="Proteomes" id="UP000254716"/>
    </source>
</evidence>
<dbReference type="AlphaFoldDB" id="A0A0A0FWW5"/>
<keyword evidence="1" id="KW-0732">Signal</keyword>
<dbReference type="EMBL" id="ABLFQU030000053">
    <property type="protein sequence ID" value="EMM0027619.1"/>
    <property type="molecule type" value="Genomic_DNA"/>
</dbReference>
<evidence type="ECO:0000313" key="4">
    <source>
        <dbReference type="EMBL" id="STJ20511.1"/>
    </source>
</evidence>
<feature type="signal peptide" evidence="1">
    <location>
        <begin position="1"/>
        <end position="22"/>
    </location>
</feature>
<evidence type="ECO:0000259" key="2">
    <source>
        <dbReference type="Pfam" id="PF10671"/>
    </source>
</evidence>
<dbReference type="Proteomes" id="UP000254716">
    <property type="component" value="Unassembled WGS sequence"/>
</dbReference>